<keyword evidence="4" id="KW-0677">Repeat</keyword>
<dbReference type="PROSITE" id="PS50011">
    <property type="entry name" value="PROTEIN_KINASE_DOM"/>
    <property type="match status" value="1"/>
</dbReference>
<keyword evidence="2" id="KW-0433">Leucine-rich repeat</keyword>
<dbReference type="GO" id="GO:0004672">
    <property type="term" value="F:protein kinase activity"/>
    <property type="evidence" value="ECO:0007669"/>
    <property type="project" value="InterPro"/>
</dbReference>
<comment type="caution">
    <text evidence="8">The sequence shown here is derived from an EMBL/GenBank/DDBJ whole genome shotgun (WGS) entry which is preliminary data.</text>
</comment>
<feature type="domain" description="Protein kinase" evidence="7">
    <location>
        <begin position="36"/>
        <end position="186"/>
    </location>
</feature>
<evidence type="ECO:0000313" key="8">
    <source>
        <dbReference type="EMBL" id="KAK3012874.1"/>
    </source>
</evidence>
<evidence type="ECO:0000313" key="9">
    <source>
        <dbReference type="Proteomes" id="UP001188597"/>
    </source>
</evidence>
<keyword evidence="3" id="KW-0812">Transmembrane</keyword>
<dbReference type="Gene3D" id="3.30.200.20">
    <property type="entry name" value="Phosphorylase Kinase, domain 1"/>
    <property type="match status" value="1"/>
</dbReference>
<dbReference type="InterPro" id="IPR051809">
    <property type="entry name" value="Plant_receptor-like_S/T_kinase"/>
</dbReference>
<protein>
    <recommendedName>
        <fullName evidence="7">Protein kinase domain-containing protein</fullName>
    </recommendedName>
</protein>
<dbReference type="PANTHER" id="PTHR27008:SF499">
    <property type="entry name" value="OS06G0581500 PROTEIN"/>
    <property type="match status" value="1"/>
</dbReference>
<dbReference type="EMBL" id="JAVXUP010001342">
    <property type="protein sequence ID" value="KAK3012874.1"/>
    <property type="molecule type" value="Genomic_DNA"/>
</dbReference>
<accession>A0AA88VT60</accession>
<evidence type="ECO:0000256" key="2">
    <source>
        <dbReference type="ARBA" id="ARBA00022614"/>
    </source>
</evidence>
<sequence length="186" mass="20777">MCFLCFGSVTNTVEPSSSLPKTSLLKLSYQSLLNGFSSFNLIGVSGFRSVYKGTLDEGGKVVAVKVFNLQHRKASKSFMAECEAIRNIRHRNLVKVLSVCLGFDHQGNVFKALVYELMANRSLDVWLHPSNLRRGERPTRSLSLLQRLNIAIDVASVLDYLLHHRHASIVHGDINTTNVFLDNEST</sequence>
<dbReference type="InterPro" id="IPR000719">
    <property type="entry name" value="Prot_kinase_dom"/>
</dbReference>
<dbReference type="InterPro" id="IPR001245">
    <property type="entry name" value="Ser-Thr/Tyr_kinase_cat_dom"/>
</dbReference>
<dbReference type="GO" id="GO:0005524">
    <property type="term" value="F:ATP binding"/>
    <property type="evidence" value="ECO:0007669"/>
    <property type="project" value="InterPro"/>
</dbReference>
<name>A0AA88VT60_9ASTE</name>
<dbReference type="InterPro" id="IPR011009">
    <property type="entry name" value="Kinase-like_dom_sf"/>
</dbReference>
<evidence type="ECO:0000256" key="4">
    <source>
        <dbReference type="ARBA" id="ARBA00022737"/>
    </source>
</evidence>
<keyword evidence="9" id="KW-1185">Reference proteome</keyword>
<proteinExistence type="predicted"/>
<evidence type="ECO:0000256" key="5">
    <source>
        <dbReference type="ARBA" id="ARBA00022989"/>
    </source>
</evidence>
<dbReference type="SUPFAM" id="SSF56112">
    <property type="entry name" value="Protein kinase-like (PK-like)"/>
    <property type="match status" value="1"/>
</dbReference>
<dbReference type="PANTHER" id="PTHR27008">
    <property type="entry name" value="OS04G0122200 PROTEIN"/>
    <property type="match status" value="1"/>
</dbReference>
<reference evidence="8" key="1">
    <citation type="submission" date="2022-12" db="EMBL/GenBank/DDBJ databases">
        <title>Draft genome assemblies for two species of Escallonia (Escalloniales).</title>
        <authorList>
            <person name="Chanderbali A."/>
            <person name="Dervinis C."/>
            <person name="Anghel I."/>
            <person name="Soltis D."/>
            <person name="Soltis P."/>
            <person name="Zapata F."/>
        </authorList>
    </citation>
    <scope>NUCLEOTIDE SEQUENCE</scope>
    <source>
        <strain evidence="8">UCBG64.0493</strain>
        <tissue evidence="8">Leaf</tissue>
    </source>
</reference>
<evidence type="ECO:0000259" key="7">
    <source>
        <dbReference type="PROSITE" id="PS50011"/>
    </source>
</evidence>
<dbReference type="Gene3D" id="1.10.510.10">
    <property type="entry name" value="Transferase(Phosphotransferase) domain 1"/>
    <property type="match status" value="1"/>
</dbReference>
<dbReference type="Proteomes" id="UP001188597">
    <property type="component" value="Unassembled WGS sequence"/>
</dbReference>
<dbReference type="GO" id="GO:0016020">
    <property type="term" value="C:membrane"/>
    <property type="evidence" value="ECO:0007669"/>
    <property type="project" value="UniProtKB-SubCell"/>
</dbReference>
<keyword evidence="5" id="KW-1133">Transmembrane helix</keyword>
<gene>
    <name evidence="8" type="ORF">RJ639_009851</name>
</gene>
<evidence type="ECO:0000256" key="6">
    <source>
        <dbReference type="ARBA" id="ARBA00023136"/>
    </source>
</evidence>
<organism evidence="8 9">
    <name type="scientific">Escallonia herrerae</name>
    <dbReference type="NCBI Taxonomy" id="1293975"/>
    <lineage>
        <taxon>Eukaryota</taxon>
        <taxon>Viridiplantae</taxon>
        <taxon>Streptophyta</taxon>
        <taxon>Embryophyta</taxon>
        <taxon>Tracheophyta</taxon>
        <taxon>Spermatophyta</taxon>
        <taxon>Magnoliopsida</taxon>
        <taxon>eudicotyledons</taxon>
        <taxon>Gunneridae</taxon>
        <taxon>Pentapetalae</taxon>
        <taxon>asterids</taxon>
        <taxon>campanulids</taxon>
        <taxon>Escalloniales</taxon>
        <taxon>Escalloniaceae</taxon>
        <taxon>Escallonia</taxon>
    </lineage>
</organism>
<dbReference type="AlphaFoldDB" id="A0AA88VT60"/>
<keyword evidence="6" id="KW-0472">Membrane</keyword>
<evidence type="ECO:0000256" key="1">
    <source>
        <dbReference type="ARBA" id="ARBA00004370"/>
    </source>
</evidence>
<evidence type="ECO:0000256" key="3">
    <source>
        <dbReference type="ARBA" id="ARBA00022692"/>
    </source>
</evidence>
<dbReference type="Pfam" id="PF07714">
    <property type="entry name" value="PK_Tyr_Ser-Thr"/>
    <property type="match status" value="1"/>
</dbReference>
<comment type="subcellular location">
    <subcellularLocation>
        <location evidence="1">Membrane</location>
    </subcellularLocation>
</comment>